<feature type="domain" description="GST C-terminal" evidence="2">
    <location>
        <begin position="89"/>
        <end position="212"/>
    </location>
</feature>
<dbReference type="EMBL" id="JAATJS010000001">
    <property type="protein sequence ID" value="NIX75619.1"/>
    <property type="molecule type" value="Genomic_DNA"/>
</dbReference>
<proteinExistence type="predicted"/>
<dbReference type="SFLD" id="SFLDG00358">
    <property type="entry name" value="Main_(cytGST)"/>
    <property type="match status" value="1"/>
</dbReference>
<dbReference type="RefSeq" id="WP_167671493.1">
    <property type="nucleotide sequence ID" value="NZ_JAATJS010000001.1"/>
</dbReference>
<name>A0ABX0V8U1_9HYPH</name>
<dbReference type="Pfam" id="PF13417">
    <property type="entry name" value="GST_N_3"/>
    <property type="match status" value="1"/>
</dbReference>
<dbReference type="PANTHER" id="PTHR44051">
    <property type="entry name" value="GLUTATHIONE S-TRANSFERASE-RELATED"/>
    <property type="match status" value="1"/>
</dbReference>
<accession>A0ABX0V8U1</accession>
<protein>
    <submittedName>
        <fullName evidence="3">Glutathione S-transferase family protein</fullName>
    </submittedName>
</protein>
<dbReference type="PROSITE" id="PS50404">
    <property type="entry name" value="GST_NTER"/>
    <property type="match status" value="1"/>
</dbReference>
<sequence length="226" mass="25467">MSLELHFHPLSSFCHKVLIALYENATPFEPVIVDLADADARAAFEAIWPIRRFPVLRDRSAGCTIPETSIIIEYLDRHYPGPVRFIPKDDEQALQTRHWDRIFDLYVNVSIQKIVTDRLRPEGENDAYGVAQARSLLVTALSLIDAQMAERTWATGEEFGMADCAAAPSLFYADKVNPLGKTHPNAARYLDRLMARPSYARVLAEAEPYFALFPKDEKVVSEKTAG</sequence>
<dbReference type="InterPro" id="IPR036282">
    <property type="entry name" value="Glutathione-S-Trfase_C_sf"/>
</dbReference>
<dbReference type="InterPro" id="IPR040079">
    <property type="entry name" value="Glutathione_S-Trfase"/>
</dbReference>
<reference evidence="3 4" key="1">
    <citation type="submission" date="2020-03" db="EMBL/GenBank/DDBJ databases">
        <title>The genome sequence of Microvirga sp. c23x22.</title>
        <authorList>
            <person name="Zhang X."/>
        </authorList>
    </citation>
    <scope>NUCLEOTIDE SEQUENCE [LARGE SCALE GENOMIC DNA]</scope>
    <source>
        <strain evidence="4">c23x22</strain>
    </source>
</reference>
<dbReference type="Gene3D" id="1.20.1050.10">
    <property type="match status" value="1"/>
</dbReference>
<dbReference type="Pfam" id="PF13410">
    <property type="entry name" value="GST_C_2"/>
    <property type="match status" value="1"/>
</dbReference>
<dbReference type="CDD" id="cd00570">
    <property type="entry name" value="GST_N_family"/>
    <property type="match status" value="1"/>
</dbReference>
<organism evidence="3 4">
    <name type="scientific">Microvirga terricola</name>
    <dbReference type="NCBI Taxonomy" id="2719797"/>
    <lineage>
        <taxon>Bacteria</taxon>
        <taxon>Pseudomonadati</taxon>
        <taxon>Pseudomonadota</taxon>
        <taxon>Alphaproteobacteria</taxon>
        <taxon>Hyphomicrobiales</taxon>
        <taxon>Methylobacteriaceae</taxon>
        <taxon>Microvirga</taxon>
    </lineage>
</organism>
<comment type="caution">
    <text evidence="3">The sequence shown here is derived from an EMBL/GenBank/DDBJ whole genome shotgun (WGS) entry which is preliminary data.</text>
</comment>
<dbReference type="Proteomes" id="UP000707352">
    <property type="component" value="Unassembled WGS sequence"/>
</dbReference>
<evidence type="ECO:0000313" key="4">
    <source>
        <dbReference type="Proteomes" id="UP000707352"/>
    </source>
</evidence>
<dbReference type="SFLD" id="SFLDS00019">
    <property type="entry name" value="Glutathione_Transferase_(cytos"/>
    <property type="match status" value="1"/>
</dbReference>
<evidence type="ECO:0000259" key="1">
    <source>
        <dbReference type="PROSITE" id="PS50404"/>
    </source>
</evidence>
<dbReference type="InterPro" id="IPR004045">
    <property type="entry name" value="Glutathione_S-Trfase_N"/>
</dbReference>
<feature type="domain" description="GST N-terminal" evidence="1">
    <location>
        <begin position="1"/>
        <end position="83"/>
    </location>
</feature>
<dbReference type="CDD" id="cd00299">
    <property type="entry name" value="GST_C_family"/>
    <property type="match status" value="1"/>
</dbReference>
<keyword evidence="4" id="KW-1185">Reference proteome</keyword>
<evidence type="ECO:0000259" key="2">
    <source>
        <dbReference type="PROSITE" id="PS50405"/>
    </source>
</evidence>
<dbReference type="SUPFAM" id="SSF47616">
    <property type="entry name" value="GST C-terminal domain-like"/>
    <property type="match status" value="1"/>
</dbReference>
<dbReference type="Gene3D" id="3.40.30.10">
    <property type="entry name" value="Glutaredoxin"/>
    <property type="match status" value="1"/>
</dbReference>
<dbReference type="PANTHER" id="PTHR44051:SF8">
    <property type="entry name" value="GLUTATHIONE S-TRANSFERASE GSTA"/>
    <property type="match status" value="1"/>
</dbReference>
<evidence type="ECO:0000313" key="3">
    <source>
        <dbReference type="EMBL" id="NIX75619.1"/>
    </source>
</evidence>
<dbReference type="InterPro" id="IPR010987">
    <property type="entry name" value="Glutathione-S-Trfase_C-like"/>
</dbReference>
<dbReference type="SUPFAM" id="SSF52833">
    <property type="entry name" value="Thioredoxin-like"/>
    <property type="match status" value="1"/>
</dbReference>
<dbReference type="PROSITE" id="PS50405">
    <property type="entry name" value="GST_CTER"/>
    <property type="match status" value="1"/>
</dbReference>
<dbReference type="InterPro" id="IPR036249">
    <property type="entry name" value="Thioredoxin-like_sf"/>
</dbReference>
<gene>
    <name evidence="3" type="ORF">HB375_03190</name>
</gene>